<dbReference type="AlphaFoldDB" id="A0A6G1H2V5"/>
<feature type="region of interest" description="Disordered" evidence="1">
    <location>
        <begin position="1"/>
        <end position="129"/>
    </location>
</feature>
<feature type="compositionally biased region" description="Low complexity" evidence="1">
    <location>
        <begin position="145"/>
        <end position="157"/>
    </location>
</feature>
<dbReference type="Proteomes" id="UP000800041">
    <property type="component" value="Unassembled WGS sequence"/>
</dbReference>
<sequence>MRVGTPVPESSLYTPSSSSPSSSPTTKEARRGSFYIISLPTPPSERRSTSNSSLNSSSSSSSSNPAATTSPPVPGAPTPTTPLLIPTSGRSTYPSGNYRRYHSIGPIETAVPRAPSPCPSPSSSGSSGTWPWSKYIYTPTPSSFSFSFSSASSSSSSRLGPASAVRIADEEAVADEYDADDEDDEDEERGIFFWGRFQSNAAARARARNEVREALFWAEEYLGMLKEAFWESKRKGFMRSLSDAAVEGRGREKKRREASKKRGVKFTE</sequence>
<feature type="region of interest" description="Disordered" evidence="1">
    <location>
        <begin position="244"/>
        <end position="268"/>
    </location>
</feature>
<proteinExistence type="predicted"/>
<reference evidence="2" key="1">
    <citation type="journal article" date="2020" name="Stud. Mycol.">
        <title>101 Dothideomycetes genomes: a test case for predicting lifestyles and emergence of pathogens.</title>
        <authorList>
            <person name="Haridas S."/>
            <person name="Albert R."/>
            <person name="Binder M."/>
            <person name="Bloem J."/>
            <person name="Labutti K."/>
            <person name="Salamov A."/>
            <person name="Andreopoulos B."/>
            <person name="Baker S."/>
            <person name="Barry K."/>
            <person name="Bills G."/>
            <person name="Bluhm B."/>
            <person name="Cannon C."/>
            <person name="Castanera R."/>
            <person name="Culley D."/>
            <person name="Daum C."/>
            <person name="Ezra D."/>
            <person name="Gonzalez J."/>
            <person name="Henrissat B."/>
            <person name="Kuo A."/>
            <person name="Liang C."/>
            <person name="Lipzen A."/>
            <person name="Lutzoni F."/>
            <person name="Magnuson J."/>
            <person name="Mondo S."/>
            <person name="Nolan M."/>
            <person name="Ohm R."/>
            <person name="Pangilinan J."/>
            <person name="Park H.-J."/>
            <person name="Ramirez L."/>
            <person name="Alfaro M."/>
            <person name="Sun H."/>
            <person name="Tritt A."/>
            <person name="Yoshinaga Y."/>
            <person name="Zwiers L.-H."/>
            <person name="Turgeon B."/>
            <person name="Goodwin S."/>
            <person name="Spatafora J."/>
            <person name="Crous P."/>
            <person name="Grigoriev I."/>
        </authorList>
    </citation>
    <scope>NUCLEOTIDE SEQUENCE</scope>
    <source>
        <strain evidence="2">CBS 113979</strain>
    </source>
</reference>
<evidence type="ECO:0000256" key="1">
    <source>
        <dbReference type="SAM" id="MobiDB-lite"/>
    </source>
</evidence>
<feature type="compositionally biased region" description="Basic residues" evidence="1">
    <location>
        <begin position="251"/>
        <end position="268"/>
    </location>
</feature>
<feature type="compositionally biased region" description="Low complexity" evidence="1">
    <location>
        <begin position="10"/>
        <end position="26"/>
    </location>
</feature>
<feature type="compositionally biased region" description="Low complexity" evidence="1">
    <location>
        <begin position="49"/>
        <end position="70"/>
    </location>
</feature>
<feature type="compositionally biased region" description="Pro residues" evidence="1">
    <location>
        <begin position="71"/>
        <end position="80"/>
    </location>
</feature>
<name>A0A6G1H2V5_9PEZI</name>
<evidence type="ECO:0000313" key="3">
    <source>
        <dbReference type="Proteomes" id="UP000800041"/>
    </source>
</evidence>
<gene>
    <name evidence="2" type="ORF">K402DRAFT_403645</name>
</gene>
<dbReference type="EMBL" id="ML977152">
    <property type="protein sequence ID" value="KAF1987541.1"/>
    <property type="molecule type" value="Genomic_DNA"/>
</dbReference>
<keyword evidence="3" id="KW-1185">Reference proteome</keyword>
<organism evidence="2 3">
    <name type="scientific">Aulographum hederae CBS 113979</name>
    <dbReference type="NCBI Taxonomy" id="1176131"/>
    <lineage>
        <taxon>Eukaryota</taxon>
        <taxon>Fungi</taxon>
        <taxon>Dikarya</taxon>
        <taxon>Ascomycota</taxon>
        <taxon>Pezizomycotina</taxon>
        <taxon>Dothideomycetes</taxon>
        <taxon>Pleosporomycetidae</taxon>
        <taxon>Aulographales</taxon>
        <taxon>Aulographaceae</taxon>
    </lineage>
</organism>
<evidence type="ECO:0000313" key="2">
    <source>
        <dbReference type="EMBL" id="KAF1987541.1"/>
    </source>
</evidence>
<feature type="region of interest" description="Disordered" evidence="1">
    <location>
        <begin position="145"/>
        <end position="165"/>
    </location>
</feature>
<accession>A0A6G1H2V5</accession>
<protein>
    <submittedName>
        <fullName evidence="2">Uncharacterized protein</fullName>
    </submittedName>
</protein>